<feature type="transmembrane region" description="Helical" evidence="1">
    <location>
        <begin position="52"/>
        <end position="73"/>
    </location>
</feature>
<dbReference type="Proteomes" id="UP000019267">
    <property type="component" value="Chromosome"/>
</dbReference>
<keyword evidence="3" id="KW-1185">Reference proteome</keyword>
<feature type="transmembrane region" description="Helical" evidence="1">
    <location>
        <begin position="94"/>
        <end position="122"/>
    </location>
</feature>
<proteinExistence type="predicted"/>
<evidence type="ECO:0000313" key="2">
    <source>
        <dbReference type="EMBL" id="AHI53314.1"/>
    </source>
</evidence>
<gene>
    <name evidence="2" type="ORF">SCULI_v1c09740</name>
</gene>
<dbReference type="AlphaFoldDB" id="W6AHZ0"/>
<dbReference type="KEGG" id="scq:SCULI_v1c09740"/>
<keyword evidence="1" id="KW-1133">Transmembrane helix</keyword>
<dbReference type="STRING" id="1276246.SCULI_v1c09740"/>
<feature type="transmembrane region" description="Helical" evidence="1">
    <location>
        <begin position="257"/>
        <end position="280"/>
    </location>
</feature>
<keyword evidence="1" id="KW-0812">Transmembrane</keyword>
<name>W6AHZ0_9MOLU</name>
<dbReference type="RefSeq" id="WP_025363536.1">
    <property type="nucleotide sequence ID" value="NZ_CP006681.1"/>
</dbReference>
<evidence type="ECO:0000256" key="1">
    <source>
        <dbReference type="SAM" id="Phobius"/>
    </source>
</evidence>
<accession>W6AHZ0</accession>
<feature type="transmembrane region" description="Helical" evidence="1">
    <location>
        <begin position="142"/>
        <end position="163"/>
    </location>
</feature>
<protein>
    <submittedName>
        <fullName evidence="2">Uncharacterized protein</fullName>
    </submittedName>
</protein>
<dbReference type="PATRIC" id="fig|1276246.3.peg.970"/>
<dbReference type="EMBL" id="CP006681">
    <property type="protein sequence ID" value="AHI53314.1"/>
    <property type="molecule type" value="Genomic_DNA"/>
</dbReference>
<organism evidence="2 3">
    <name type="scientific">Spiroplasma culicicola AES-1</name>
    <dbReference type="NCBI Taxonomy" id="1276246"/>
    <lineage>
        <taxon>Bacteria</taxon>
        <taxon>Bacillati</taxon>
        <taxon>Mycoplasmatota</taxon>
        <taxon>Mollicutes</taxon>
        <taxon>Entomoplasmatales</taxon>
        <taxon>Spiroplasmataceae</taxon>
        <taxon>Spiroplasma</taxon>
    </lineage>
</organism>
<reference evidence="2 3" key="1">
    <citation type="journal article" date="2014" name="Genome Biol. Evol.">
        <title>Molecular evolution of the substrate utilization strategies and putative virulence factors in mosquito-associated Spiroplasma species.</title>
        <authorList>
            <person name="Chang T.H."/>
            <person name="Lo W.S."/>
            <person name="Ku C."/>
            <person name="Chen L.L."/>
            <person name="Kuo C.H."/>
        </authorList>
    </citation>
    <scope>NUCLEOTIDE SEQUENCE [LARGE SCALE GENOMIC DNA]</scope>
    <source>
        <strain evidence="2">AES-1</strain>
    </source>
</reference>
<feature type="transmembrane region" description="Helical" evidence="1">
    <location>
        <begin position="20"/>
        <end position="40"/>
    </location>
</feature>
<feature type="transmembrane region" description="Helical" evidence="1">
    <location>
        <begin position="170"/>
        <end position="188"/>
    </location>
</feature>
<keyword evidence="1" id="KW-0472">Membrane</keyword>
<dbReference type="OrthoDB" id="390304at2"/>
<sequence length="285" mass="33249">MNRLIKFIFRTSFSSITNYLFIFILPIILFSFSYLIMTSFGTTKITNFQKCAILGLTIIGPITTLMPISKIILDWRESILIKQFKIFEIKKWQVILGLWILSLVFCFITYISMFIMGSFIDLFLINKNFIKSISLLQNIEQYIAILFIITFLSFFVFIISFIVSFLLKKILLIQTINLFIIIYFMVFSDVFDPNLNSNNAWISVYNLLGTINPIKSIQWLLFSSYVNLGINLNNIRYIIYSTYIDIPFTFGTSNPILIIPMSMLQYFVLTGAMFSSLFFIKMNSL</sequence>
<dbReference type="HOGENOM" id="CLU_976287_0_0_14"/>
<evidence type="ECO:0000313" key="3">
    <source>
        <dbReference type="Proteomes" id="UP000019267"/>
    </source>
</evidence>